<keyword evidence="5" id="KW-1185">Reference proteome</keyword>
<protein>
    <recommendedName>
        <fullName evidence="6">LmbE family protein</fullName>
    </recommendedName>
</protein>
<evidence type="ECO:0000313" key="4">
    <source>
        <dbReference type="EMBL" id="PNE42072.1"/>
    </source>
</evidence>
<comment type="caution">
    <text evidence="4">The sequence shown here is derived from an EMBL/GenBank/DDBJ whole genome shotgun (WGS) entry which is preliminary data.</text>
</comment>
<name>A0A2N8PM26_STRNR</name>
<dbReference type="Gene3D" id="3.40.50.10320">
    <property type="entry name" value="LmbE-like"/>
    <property type="match status" value="1"/>
</dbReference>
<dbReference type="PROSITE" id="PS51257">
    <property type="entry name" value="PROKAR_LIPOPROTEIN"/>
    <property type="match status" value="1"/>
</dbReference>
<dbReference type="Proteomes" id="UP000236047">
    <property type="component" value="Unassembled WGS sequence"/>
</dbReference>
<accession>A0A2N8PM26</accession>
<proteinExistence type="predicted"/>
<reference evidence="5" key="1">
    <citation type="submission" date="2015-09" db="EMBL/GenBank/DDBJ databases">
        <authorList>
            <person name="Graham D.E."/>
            <person name="Mahan K.M."/>
            <person name="Klingeman D.M."/>
            <person name="Fida T."/>
            <person name="Giannone R.J."/>
            <person name="Hettich R.L."/>
            <person name="Parry R.J."/>
            <person name="Spain J.C."/>
        </authorList>
    </citation>
    <scope>NUCLEOTIDE SEQUENCE [LARGE SCALE GENOMIC DNA]</scope>
    <source>
        <strain evidence="5">JCM 4701</strain>
    </source>
</reference>
<dbReference type="SUPFAM" id="SSF102588">
    <property type="entry name" value="LmbE-like"/>
    <property type="match status" value="1"/>
</dbReference>
<feature type="chain" id="PRO_5014640669" description="LmbE family protein" evidence="3">
    <location>
        <begin position="26"/>
        <end position="682"/>
    </location>
</feature>
<dbReference type="PROSITE" id="PS51318">
    <property type="entry name" value="TAT"/>
    <property type="match status" value="1"/>
</dbReference>
<dbReference type="EMBL" id="LJSN01000002">
    <property type="protein sequence ID" value="PNE42072.1"/>
    <property type="molecule type" value="Genomic_DNA"/>
</dbReference>
<dbReference type="InterPro" id="IPR003737">
    <property type="entry name" value="GlcNAc_PI_deacetylase-related"/>
</dbReference>
<evidence type="ECO:0000256" key="1">
    <source>
        <dbReference type="ARBA" id="ARBA00022833"/>
    </source>
</evidence>
<evidence type="ECO:0000256" key="2">
    <source>
        <dbReference type="SAM" id="MobiDB-lite"/>
    </source>
</evidence>
<dbReference type="SUPFAM" id="SSF89372">
    <property type="entry name" value="Fucose-specific lectin"/>
    <property type="match status" value="1"/>
</dbReference>
<dbReference type="PANTHER" id="PTHR12993">
    <property type="entry name" value="N-ACETYLGLUCOSAMINYL-PHOSPHATIDYLINOSITOL DE-N-ACETYLASE-RELATED"/>
    <property type="match status" value="1"/>
</dbReference>
<dbReference type="PANTHER" id="PTHR12993:SF26">
    <property type="entry name" value="1D-MYO-INOSITOL 2-ACETAMIDO-2-DEOXY-ALPHA-D-GLUCOPYRANOSIDE DEACETYLASE"/>
    <property type="match status" value="1"/>
</dbReference>
<evidence type="ECO:0000313" key="5">
    <source>
        <dbReference type="Proteomes" id="UP000236047"/>
    </source>
</evidence>
<evidence type="ECO:0008006" key="6">
    <source>
        <dbReference type="Google" id="ProtNLM"/>
    </source>
</evidence>
<dbReference type="InterPro" id="IPR006311">
    <property type="entry name" value="TAT_signal"/>
</dbReference>
<feature type="signal peptide" evidence="3">
    <location>
        <begin position="1"/>
        <end position="25"/>
    </location>
</feature>
<evidence type="ECO:0000256" key="3">
    <source>
        <dbReference type="SAM" id="SignalP"/>
    </source>
</evidence>
<gene>
    <name evidence="4" type="ORF">AOB60_16080</name>
</gene>
<dbReference type="Pfam" id="PF02585">
    <property type="entry name" value="PIG-L"/>
    <property type="match status" value="1"/>
</dbReference>
<dbReference type="GO" id="GO:0016811">
    <property type="term" value="F:hydrolase activity, acting on carbon-nitrogen (but not peptide) bonds, in linear amides"/>
    <property type="evidence" value="ECO:0007669"/>
    <property type="project" value="TreeGrafter"/>
</dbReference>
<organism evidence="4 5">
    <name type="scientific">Streptomyces noursei</name>
    <name type="common">Streptomyces albulus</name>
    <dbReference type="NCBI Taxonomy" id="1971"/>
    <lineage>
        <taxon>Bacteria</taxon>
        <taxon>Bacillati</taxon>
        <taxon>Actinomycetota</taxon>
        <taxon>Actinomycetes</taxon>
        <taxon>Kitasatosporales</taxon>
        <taxon>Streptomycetaceae</taxon>
        <taxon>Streptomyces</taxon>
    </lineage>
</organism>
<keyword evidence="3" id="KW-0732">Signal</keyword>
<dbReference type="InterPro" id="IPR024078">
    <property type="entry name" value="LmbE-like_dom_sf"/>
</dbReference>
<feature type="region of interest" description="Disordered" evidence="2">
    <location>
        <begin position="435"/>
        <end position="466"/>
    </location>
</feature>
<dbReference type="RefSeq" id="WP_102923968.1">
    <property type="nucleotide sequence ID" value="NZ_LJSN01000002.1"/>
</dbReference>
<dbReference type="GO" id="GO:0016137">
    <property type="term" value="P:glycoside metabolic process"/>
    <property type="evidence" value="ECO:0007669"/>
    <property type="project" value="UniProtKB-ARBA"/>
</dbReference>
<keyword evidence="1" id="KW-0862">Zinc</keyword>
<dbReference type="AlphaFoldDB" id="A0A2N8PM26"/>
<sequence length="682" mass="72549">MRPQPTRRTLVAGLVALTAAGCSGATRTASLPSAGRGAVAAADDGRSGSRVMQILAHPDDDLYFMNPEVQQTIGANDQLVSVYLNCGETGGVNKVPGRPKPEPNLAAYAGARRQGLRQAYALMATGDPHAGWGMQALALPDGTLIEVNTLAGHTGVQLIFLGVHQHFAVGRGRKRGLPDLWADPTTVTSTLISTGSPVRRSQKITRSGLIDVLVQLLDRYRPTLVRTLDPDPDMQVHDGAHRRHHDQAGYSDHPDHTAAALFTYAALARYKGPGEGRLHAVMAYRGYYNERWPDNLPAQLVRDKAVALNAYGGAPDSCDFPAGCGDYDVGRNRSYRTGWLQRTSLRYPTAAPQVRQGPDGRLTAFAVLAGQAVRWQQTGKGDGTWTTPEPLGGDGLLPGLSATLTEDGRWQLFAERIAALGPKAADNRREIVMAEQPRPGGPFRPWTSLGTPDRTPDHGRRVGGPVVARGADGTTWLFARNWAKGVSARQRGGDGTWSDWTDLDPAEVQEGLSAVTDGKGCVHVFGSGHNTVHHWQQEHPGGRFFLRRTGLPSPADPPTALARPDGSLLLAFREAKSARPLVHRLPAGGATWQGEHVGLVARGYGVLALHPVAGDVLLAAGNNDGTTSLATLGAGHAPRWQTLTGAVVGAAALATDAAGRPVLARLAPNATLTTSRVPQNRR</sequence>